<feature type="region of interest" description="Disordered" evidence="1">
    <location>
        <begin position="77"/>
        <end position="111"/>
    </location>
</feature>
<feature type="non-terminal residue" evidence="2">
    <location>
        <position position="1"/>
    </location>
</feature>
<feature type="non-terminal residue" evidence="2">
    <location>
        <position position="144"/>
    </location>
</feature>
<name>A0A699VHE6_TANCI</name>
<protein>
    <submittedName>
        <fullName evidence="2">Uncharacterized protein</fullName>
    </submittedName>
</protein>
<evidence type="ECO:0000256" key="1">
    <source>
        <dbReference type="SAM" id="MobiDB-lite"/>
    </source>
</evidence>
<evidence type="ECO:0000313" key="2">
    <source>
        <dbReference type="EMBL" id="GFD33693.1"/>
    </source>
</evidence>
<accession>A0A699VHE6</accession>
<reference evidence="2" key="1">
    <citation type="journal article" date="2019" name="Sci. Rep.">
        <title>Draft genome of Tanacetum cinerariifolium, the natural source of mosquito coil.</title>
        <authorList>
            <person name="Yamashiro T."/>
            <person name="Shiraishi A."/>
            <person name="Satake H."/>
            <person name="Nakayama K."/>
        </authorList>
    </citation>
    <scope>NUCLEOTIDE SEQUENCE</scope>
</reference>
<comment type="caution">
    <text evidence="2">The sequence shown here is derived from an EMBL/GenBank/DDBJ whole genome shotgun (WGS) entry which is preliminary data.</text>
</comment>
<gene>
    <name evidence="2" type="ORF">Tci_905662</name>
</gene>
<proteinExistence type="predicted"/>
<sequence length="144" mass="15034">VTIPTVIPTDIPTLRQYSRRARIAQSSALLTAADEPASSLGDDSQGEAFPTISGLEAKQDRANIIKTSTLIKMLEDKDGGVAEPSGEDAIIKGGSLETGDEAGVERSTERGSNDIEELVNVLTSLDAASILTSRVQVASVPPTV</sequence>
<dbReference type="AlphaFoldDB" id="A0A699VHE6"/>
<dbReference type="EMBL" id="BKCJ011438377">
    <property type="protein sequence ID" value="GFD33693.1"/>
    <property type="molecule type" value="Genomic_DNA"/>
</dbReference>
<organism evidence="2">
    <name type="scientific">Tanacetum cinerariifolium</name>
    <name type="common">Dalmatian daisy</name>
    <name type="synonym">Chrysanthemum cinerariifolium</name>
    <dbReference type="NCBI Taxonomy" id="118510"/>
    <lineage>
        <taxon>Eukaryota</taxon>
        <taxon>Viridiplantae</taxon>
        <taxon>Streptophyta</taxon>
        <taxon>Embryophyta</taxon>
        <taxon>Tracheophyta</taxon>
        <taxon>Spermatophyta</taxon>
        <taxon>Magnoliopsida</taxon>
        <taxon>eudicotyledons</taxon>
        <taxon>Gunneridae</taxon>
        <taxon>Pentapetalae</taxon>
        <taxon>asterids</taxon>
        <taxon>campanulids</taxon>
        <taxon>Asterales</taxon>
        <taxon>Asteraceae</taxon>
        <taxon>Asteroideae</taxon>
        <taxon>Anthemideae</taxon>
        <taxon>Anthemidinae</taxon>
        <taxon>Tanacetum</taxon>
    </lineage>
</organism>